<feature type="compositionally biased region" description="Polar residues" evidence="1">
    <location>
        <begin position="671"/>
        <end position="687"/>
    </location>
</feature>
<organism evidence="4 5">
    <name type="scientific">Didymella pomorum</name>
    <dbReference type="NCBI Taxonomy" id="749634"/>
    <lineage>
        <taxon>Eukaryota</taxon>
        <taxon>Fungi</taxon>
        <taxon>Dikarya</taxon>
        <taxon>Ascomycota</taxon>
        <taxon>Pezizomycotina</taxon>
        <taxon>Dothideomycetes</taxon>
        <taxon>Pleosporomycetidae</taxon>
        <taxon>Pleosporales</taxon>
        <taxon>Pleosporineae</taxon>
        <taxon>Didymellaceae</taxon>
        <taxon>Didymella</taxon>
    </lineage>
</organism>
<feature type="region of interest" description="Disordered" evidence="1">
    <location>
        <begin position="497"/>
        <end position="707"/>
    </location>
</feature>
<dbReference type="Gene3D" id="2.40.70.10">
    <property type="entry name" value="Acid Proteases"/>
    <property type="match status" value="2"/>
</dbReference>
<accession>A0A9W9D7S0</accession>
<feature type="compositionally biased region" description="Basic and acidic residues" evidence="1">
    <location>
        <begin position="650"/>
        <end position="666"/>
    </location>
</feature>
<evidence type="ECO:0000313" key="5">
    <source>
        <dbReference type="Proteomes" id="UP001140510"/>
    </source>
</evidence>
<feature type="region of interest" description="Disordered" evidence="1">
    <location>
        <begin position="1"/>
        <end position="27"/>
    </location>
</feature>
<dbReference type="EMBL" id="JAPEVA010000024">
    <property type="protein sequence ID" value="KAJ4406846.1"/>
    <property type="molecule type" value="Genomic_DNA"/>
</dbReference>
<dbReference type="Proteomes" id="UP001140510">
    <property type="component" value="Unassembled WGS sequence"/>
</dbReference>
<feature type="compositionally biased region" description="Polar residues" evidence="1">
    <location>
        <begin position="598"/>
        <end position="616"/>
    </location>
</feature>
<keyword evidence="5" id="KW-1185">Reference proteome</keyword>
<dbReference type="InterPro" id="IPR021109">
    <property type="entry name" value="Peptidase_aspartic_dom_sf"/>
</dbReference>
<evidence type="ECO:0000313" key="4">
    <source>
        <dbReference type="EMBL" id="KAJ4406846.1"/>
    </source>
</evidence>
<proteinExistence type="predicted"/>
<feature type="transmembrane region" description="Helical" evidence="2">
    <location>
        <begin position="439"/>
        <end position="462"/>
    </location>
</feature>
<evidence type="ECO:0000256" key="2">
    <source>
        <dbReference type="SAM" id="Phobius"/>
    </source>
</evidence>
<dbReference type="CDD" id="cd12087">
    <property type="entry name" value="TM_EGFR-like"/>
    <property type="match status" value="1"/>
</dbReference>
<comment type="caution">
    <text evidence="4">The sequence shown here is derived from an EMBL/GenBank/DDBJ whole genome shotgun (WGS) entry which is preliminary data.</text>
</comment>
<dbReference type="PROSITE" id="PS51767">
    <property type="entry name" value="PEPTIDASE_A1"/>
    <property type="match status" value="1"/>
</dbReference>
<dbReference type="SUPFAM" id="SSF50630">
    <property type="entry name" value="Acid proteases"/>
    <property type="match status" value="1"/>
</dbReference>
<reference evidence="4" key="1">
    <citation type="submission" date="2022-10" db="EMBL/GenBank/DDBJ databases">
        <title>Tapping the CABI collections for fungal endophytes: first genome assemblies for Collariella, Neodidymelliopsis, Ascochyta clinopodiicola, Didymella pomorum, Didymosphaeria variabile, Neocosmospora piperis and Neocucurbitaria cava.</title>
        <authorList>
            <person name="Hill R."/>
        </authorList>
    </citation>
    <scope>NUCLEOTIDE SEQUENCE</scope>
    <source>
        <strain evidence="4">IMI 355091</strain>
    </source>
</reference>
<evidence type="ECO:0000259" key="3">
    <source>
        <dbReference type="PROSITE" id="PS51767"/>
    </source>
</evidence>
<dbReference type="InterPro" id="IPR033121">
    <property type="entry name" value="PEPTIDASE_A1"/>
</dbReference>
<name>A0A9W9D7S0_9PLEO</name>
<dbReference type="OrthoDB" id="4074350at2759"/>
<sequence length="707" mass="76345">MHIRKRADVTTTPLPRPTVVPPSGDFDGNDGRWSTFFVNINSDSKGVNGQNFKVLISTSSPITLVPDKTDGCDETCAAKRGILSDDKGQPDGVEQTNNRQEQGIYELKQPYWWSNDFITGNQSLRGTGYTTNVGLGRSSSQSDVLVNRFAMTYIFKEYFLGYFGLAAGTVEIGPDATKNTFLQQFRNDDAITSASYGYTAGAAYRNSNRGELGNLVLGGYDKSRMVPAAGISIRMPSIQNNTLAIGIPSIIYTPDPNVVTNKISFTQSCGGFQANIDSTLPYLILPDCICDQFQETFGLKYDETRNLYFMDDSVHDRNVQQNGTVDIKIAEGTADSFSSTVITLGYPAFDMQLSSATGGNATNYFPIKKSKNGIYTLGRTFLQEAYIVVDYERLNFTVAPAHYSDPMPAENLVTIFNKTYTLGGPENTSNSGGGLGTGAIAGTVVGIVVAFAIAGVLAFCWWRKRKIKKAAAQQSYETQQIDPTLADQEVKYRRVSELTGSDLPHSPKTPLAGYYTADHKSVPPISEMSPDSPPVELYSPPPESANDVDGGRDYFTAGKPNRRGAQRDRASSGHNTPGTPIAELPGDDAQFYTPGVSPLNSPIHSHGPSDTSLSTNIDERLADQKKGATTARPTHPAESAATEGPIGPKNDTKAEAATETTAERPPHQRGLSDTTIASDSTAVSQPTPEEEARWAREPSSGGRPLSQ</sequence>
<keyword evidence="2" id="KW-1133">Transmembrane helix</keyword>
<gene>
    <name evidence="4" type="ORF">N0V91_004276</name>
</gene>
<feature type="domain" description="Peptidase A1" evidence="3">
    <location>
        <begin position="39"/>
        <end position="399"/>
    </location>
</feature>
<keyword evidence="2" id="KW-0472">Membrane</keyword>
<evidence type="ECO:0000256" key="1">
    <source>
        <dbReference type="SAM" id="MobiDB-lite"/>
    </source>
</evidence>
<feature type="compositionally biased region" description="Basic and acidic residues" evidence="1">
    <location>
        <begin position="617"/>
        <end position="626"/>
    </location>
</feature>
<dbReference type="AlphaFoldDB" id="A0A9W9D7S0"/>
<protein>
    <recommendedName>
        <fullName evidence="3">Peptidase A1 domain-containing protein</fullName>
    </recommendedName>
</protein>
<dbReference type="Pfam" id="PF00026">
    <property type="entry name" value="Asp"/>
    <property type="match status" value="1"/>
</dbReference>
<keyword evidence="2" id="KW-0812">Transmembrane</keyword>